<dbReference type="AlphaFoldDB" id="A0AAW1L570"/>
<gene>
    <name evidence="2" type="ORF">QE152_g17038</name>
</gene>
<sequence length="107" mass="11901">MSAAKRIRVGDIDDATTNILAEWMNVSSDDDEEIAAGSDFEEEIDSLNSDTDQECDEETAVCQENEYYTGKDNSTKWSKQKPSSTVRTRAHNIIRDLPGPKAEAKEA</sequence>
<accession>A0AAW1L570</accession>
<dbReference type="EMBL" id="JASPKY010000167">
    <property type="protein sequence ID" value="KAK9728726.1"/>
    <property type="molecule type" value="Genomic_DNA"/>
</dbReference>
<evidence type="ECO:0000313" key="2">
    <source>
        <dbReference type="EMBL" id="KAK9728726.1"/>
    </source>
</evidence>
<feature type="region of interest" description="Disordered" evidence="1">
    <location>
        <begin position="66"/>
        <end position="107"/>
    </location>
</feature>
<feature type="compositionally biased region" description="Polar residues" evidence="1">
    <location>
        <begin position="71"/>
        <end position="87"/>
    </location>
</feature>
<evidence type="ECO:0000313" key="3">
    <source>
        <dbReference type="Proteomes" id="UP001458880"/>
    </source>
</evidence>
<comment type="caution">
    <text evidence="2">The sequence shown here is derived from an EMBL/GenBank/DDBJ whole genome shotgun (WGS) entry which is preliminary data.</text>
</comment>
<dbReference type="Proteomes" id="UP001458880">
    <property type="component" value="Unassembled WGS sequence"/>
</dbReference>
<organism evidence="2 3">
    <name type="scientific">Popillia japonica</name>
    <name type="common">Japanese beetle</name>
    <dbReference type="NCBI Taxonomy" id="7064"/>
    <lineage>
        <taxon>Eukaryota</taxon>
        <taxon>Metazoa</taxon>
        <taxon>Ecdysozoa</taxon>
        <taxon>Arthropoda</taxon>
        <taxon>Hexapoda</taxon>
        <taxon>Insecta</taxon>
        <taxon>Pterygota</taxon>
        <taxon>Neoptera</taxon>
        <taxon>Endopterygota</taxon>
        <taxon>Coleoptera</taxon>
        <taxon>Polyphaga</taxon>
        <taxon>Scarabaeiformia</taxon>
        <taxon>Scarabaeidae</taxon>
        <taxon>Rutelinae</taxon>
        <taxon>Popillia</taxon>
    </lineage>
</organism>
<protein>
    <submittedName>
        <fullName evidence="2">Uncharacterized protein</fullName>
    </submittedName>
</protein>
<name>A0AAW1L570_POPJA</name>
<proteinExistence type="predicted"/>
<evidence type="ECO:0000256" key="1">
    <source>
        <dbReference type="SAM" id="MobiDB-lite"/>
    </source>
</evidence>
<reference evidence="2 3" key="1">
    <citation type="journal article" date="2024" name="BMC Genomics">
        <title>De novo assembly and annotation of Popillia japonica's genome with initial clues to its potential as an invasive pest.</title>
        <authorList>
            <person name="Cucini C."/>
            <person name="Boschi S."/>
            <person name="Funari R."/>
            <person name="Cardaioli E."/>
            <person name="Iannotti N."/>
            <person name="Marturano G."/>
            <person name="Paoli F."/>
            <person name="Bruttini M."/>
            <person name="Carapelli A."/>
            <person name="Frati F."/>
            <person name="Nardi F."/>
        </authorList>
    </citation>
    <scope>NUCLEOTIDE SEQUENCE [LARGE SCALE GENOMIC DNA]</scope>
    <source>
        <strain evidence="2">DMR45628</strain>
    </source>
</reference>
<keyword evidence="3" id="KW-1185">Reference proteome</keyword>